<name>A0A9W7KVW7_9STRA</name>
<gene>
    <name evidence="1" type="ORF">TrLO_g8556</name>
</gene>
<accession>A0A9W7KVW7</accession>
<evidence type="ECO:0000313" key="2">
    <source>
        <dbReference type="Proteomes" id="UP001165122"/>
    </source>
</evidence>
<keyword evidence="2" id="KW-1185">Reference proteome</keyword>
<organism evidence="1 2">
    <name type="scientific">Triparma laevis f. longispina</name>
    <dbReference type="NCBI Taxonomy" id="1714387"/>
    <lineage>
        <taxon>Eukaryota</taxon>
        <taxon>Sar</taxon>
        <taxon>Stramenopiles</taxon>
        <taxon>Ochrophyta</taxon>
        <taxon>Bolidophyceae</taxon>
        <taxon>Parmales</taxon>
        <taxon>Triparmaceae</taxon>
        <taxon>Triparma</taxon>
    </lineage>
</organism>
<reference evidence="2" key="1">
    <citation type="journal article" date="2023" name="Commun. Biol.">
        <title>Genome analysis of Parmales, the sister group of diatoms, reveals the evolutionary specialization of diatoms from phago-mixotrophs to photoautotrophs.</title>
        <authorList>
            <person name="Ban H."/>
            <person name="Sato S."/>
            <person name="Yoshikawa S."/>
            <person name="Yamada K."/>
            <person name="Nakamura Y."/>
            <person name="Ichinomiya M."/>
            <person name="Sato N."/>
            <person name="Blanc-Mathieu R."/>
            <person name="Endo H."/>
            <person name="Kuwata A."/>
            <person name="Ogata H."/>
        </authorList>
    </citation>
    <scope>NUCLEOTIDE SEQUENCE [LARGE SCALE GENOMIC DNA]</scope>
    <source>
        <strain evidence="2">NIES 3700</strain>
    </source>
</reference>
<dbReference type="Proteomes" id="UP001165122">
    <property type="component" value="Unassembled WGS sequence"/>
</dbReference>
<evidence type="ECO:0000313" key="1">
    <source>
        <dbReference type="EMBL" id="GMI13622.1"/>
    </source>
</evidence>
<dbReference type="AlphaFoldDB" id="A0A9W7KVW7"/>
<protein>
    <submittedName>
        <fullName evidence="1">Uncharacterized protein</fullName>
    </submittedName>
</protein>
<proteinExistence type="predicted"/>
<sequence length="104" mass="11638">MSRKRCGNDEKDEDIDEIIKSVVEITTTSTAVSAAPAMVDAFMPTPEFRRHFVNYVPVDAAMAQRLAMKGCYMLVPDKIDVIQDNEVDPTAEVVAYLPFKQNLN</sequence>
<comment type="caution">
    <text evidence="1">The sequence shown here is derived from an EMBL/GenBank/DDBJ whole genome shotgun (WGS) entry which is preliminary data.</text>
</comment>
<dbReference type="EMBL" id="BRXW01000196">
    <property type="protein sequence ID" value="GMI13622.1"/>
    <property type="molecule type" value="Genomic_DNA"/>
</dbReference>